<feature type="transmembrane region" description="Helical" evidence="7">
    <location>
        <begin position="77"/>
        <end position="95"/>
    </location>
</feature>
<proteinExistence type="inferred from homology"/>
<dbReference type="STRING" id="521460.Athe_1939"/>
<dbReference type="Proteomes" id="UP000007723">
    <property type="component" value="Chromosome"/>
</dbReference>
<evidence type="ECO:0000313" key="10">
    <source>
        <dbReference type="Proteomes" id="UP000007723"/>
    </source>
</evidence>
<dbReference type="KEGG" id="ate:Athe_1939"/>
<dbReference type="InterPro" id="IPR000620">
    <property type="entry name" value="EamA_dom"/>
</dbReference>
<evidence type="ECO:0000256" key="5">
    <source>
        <dbReference type="ARBA" id="ARBA00022989"/>
    </source>
</evidence>
<keyword evidence="5 7" id="KW-1133">Transmembrane helix</keyword>
<dbReference type="HOGENOM" id="CLU_033863_21_3_9"/>
<dbReference type="EMBL" id="CP001393">
    <property type="protein sequence ID" value="ACM61026.1"/>
    <property type="molecule type" value="Genomic_DNA"/>
</dbReference>
<keyword evidence="6 7" id="KW-0472">Membrane</keyword>
<comment type="similarity">
    <text evidence="2">Belongs to the EamA transporter family.</text>
</comment>
<evidence type="ECO:0000259" key="8">
    <source>
        <dbReference type="Pfam" id="PF00892"/>
    </source>
</evidence>
<evidence type="ECO:0000256" key="7">
    <source>
        <dbReference type="SAM" id="Phobius"/>
    </source>
</evidence>
<name>B9ML18_CALBD</name>
<dbReference type="GO" id="GO:0005886">
    <property type="term" value="C:plasma membrane"/>
    <property type="evidence" value="ECO:0007669"/>
    <property type="project" value="UniProtKB-SubCell"/>
</dbReference>
<evidence type="ECO:0000256" key="6">
    <source>
        <dbReference type="ARBA" id="ARBA00023136"/>
    </source>
</evidence>
<feature type="transmembrane region" description="Helical" evidence="7">
    <location>
        <begin position="132"/>
        <end position="154"/>
    </location>
</feature>
<dbReference type="PANTHER" id="PTHR42920:SF5">
    <property type="entry name" value="EAMA DOMAIN-CONTAINING PROTEIN"/>
    <property type="match status" value="1"/>
</dbReference>
<dbReference type="AlphaFoldDB" id="B9ML18"/>
<feature type="transmembrane region" description="Helical" evidence="7">
    <location>
        <begin position="282"/>
        <end position="302"/>
    </location>
</feature>
<sequence length="343" mass="38031">MVWLKCFKFDRNNKRAVFCVLVAALFSLIEKIFIQKGRKNLSGKRKILADAILLFVTMVWGSSFVLMKNTVLDMNPVAFLAIRFTLAWLIVLAIFWKNLRELKLREVLYGSIIGFFLFAGMLLQVIGLKFTYASKSAFVTGLTVILVPVFVALIEKKIPKINVTVGVILAFAGLWLLSGAKFSNFNFGDFLTLLADLGFVFQIIFIDIFTAKDNINTINIAIFQLMSAAFLYIIFSMIFGLNLTNIKINLIAIVTILITGILGTALAFTAQVFVQKYTTPTHTALIFSAEPVFGAIFSAIIPSGPNNTTEILPLISYVGCGLILIGMVVAELNFDKNLDMELS</sequence>
<dbReference type="InterPro" id="IPR037185">
    <property type="entry name" value="EmrE-like"/>
</dbReference>
<accession>B9ML18</accession>
<keyword evidence="3" id="KW-1003">Cell membrane</keyword>
<dbReference type="Pfam" id="PF00892">
    <property type="entry name" value="EamA"/>
    <property type="match status" value="2"/>
</dbReference>
<reference evidence="10" key="1">
    <citation type="submission" date="2009-01" db="EMBL/GenBank/DDBJ databases">
        <title>Complete sequence of chromosome of Anaerocellum thermophilum DSM 6725.</title>
        <authorList>
            <person name="Lucas S."/>
            <person name="Copeland A."/>
            <person name="Lapidus A."/>
            <person name="Glavina del Rio T."/>
            <person name="Tice H."/>
            <person name="Bruce D."/>
            <person name="Goodwin L."/>
            <person name="Pitluck S."/>
            <person name="Sims D."/>
            <person name="Meincke L."/>
            <person name="Brettin T."/>
            <person name="Detter J.C."/>
            <person name="Han C."/>
            <person name="Larimer F."/>
            <person name="Land M."/>
            <person name="Hauser L."/>
            <person name="Kyrpides N."/>
            <person name="Ovchinnikova G."/>
            <person name="Kataeva I."/>
            <person name="Adams M.W.W."/>
        </authorList>
    </citation>
    <scope>NUCLEOTIDE SEQUENCE [LARGE SCALE GENOMIC DNA]</scope>
    <source>
        <strain evidence="10">ATCC BAA-1888 / DSM 6725 / Z-1320</strain>
    </source>
</reference>
<evidence type="ECO:0000256" key="1">
    <source>
        <dbReference type="ARBA" id="ARBA00004651"/>
    </source>
</evidence>
<feature type="transmembrane region" description="Helical" evidence="7">
    <location>
        <begin position="107"/>
        <end position="126"/>
    </location>
</feature>
<organism evidence="9 10">
    <name type="scientific">Caldicellulosiruptor bescii (strain ATCC BAA-1888 / DSM 6725 / KCTC 15123 / Z-1320)</name>
    <name type="common">Anaerocellum thermophilum</name>
    <dbReference type="NCBI Taxonomy" id="521460"/>
    <lineage>
        <taxon>Bacteria</taxon>
        <taxon>Bacillati</taxon>
        <taxon>Bacillota</taxon>
        <taxon>Bacillota incertae sedis</taxon>
        <taxon>Caldicellulosiruptorales</taxon>
        <taxon>Caldicellulosiruptoraceae</taxon>
        <taxon>Caldicellulosiruptor</taxon>
    </lineage>
</organism>
<feature type="transmembrane region" description="Helical" evidence="7">
    <location>
        <begin position="161"/>
        <end position="178"/>
    </location>
</feature>
<protein>
    <recommendedName>
        <fullName evidence="8">EamA domain-containing protein</fullName>
    </recommendedName>
</protein>
<gene>
    <name evidence="9" type="ordered locus">Athe_1939</name>
</gene>
<dbReference type="InterPro" id="IPR051258">
    <property type="entry name" value="Diverse_Substrate_Transporter"/>
</dbReference>
<comment type="subcellular location">
    <subcellularLocation>
        <location evidence="1">Cell membrane</location>
        <topology evidence="1">Multi-pass membrane protein</topology>
    </subcellularLocation>
</comment>
<feature type="transmembrane region" description="Helical" evidence="7">
    <location>
        <begin position="221"/>
        <end position="242"/>
    </location>
</feature>
<keyword evidence="4 7" id="KW-0812">Transmembrane</keyword>
<dbReference type="PANTHER" id="PTHR42920">
    <property type="entry name" value="OS03G0707200 PROTEIN-RELATED"/>
    <property type="match status" value="1"/>
</dbReference>
<feature type="transmembrane region" description="Helical" evidence="7">
    <location>
        <begin position="314"/>
        <end position="334"/>
    </location>
</feature>
<feature type="transmembrane region" description="Helical" evidence="7">
    <location>
        <begin position="190"/>
        <end position="209"/>
    </location>
</feature>
<dbReference type="SUPFAM" id="SSF103481">
    <property type="entry name" value="Multidrug resistance efflux transporter EmrE"/>
    <property type="match status" value="2"/>
</dbReference>
<evidence type="ECO:0000256" key="4">
    <source>
        <dbReference type="ARBA" id="ARBA00022692"/>
    </source>
</evidence>
<evidence type="ECO:0000313" key="9">
    <source>
        <dbReference type="EMBL" id="ACM61026.1"/>
    </source>
</evidence>
<feature type="domain" description="EamA" evidence="8">
    <location>
        <begin position="187"/>
        <end position="328"/>
    </location>
</feature>
<feature type="transmembrane region" description="Helical" evidence="7">
    <location>
        <begin position="46"/>
        <end position="65"/>
    </location>
</feature>
<evidence type="ECO:0000256" key="3">
    <source>
        <dbReference type="ARBA" id="ARBA00022475"/>
    </source>
</evidence>
<evidence type="ECO:0000256" key="2">
    <source>
        <dbReference type="ARBA" id="ARBA00007362"/>
    </source>
</evidence>
<dbReference type="eggNOG" id="COG0697">
    <property type="taxonomic scope" value="Bacteria"/>
</dbReference>
<feature type="transmembrane region" description="Helical" evidence="7">
    <location>
        <begin position="15"/>
        <end position="34"/>
    </location>
</feature>
<feature type="domain" description="EamA" evidence="8">
    <location>
        <begin position="51"/>
        <end position="178"/>
    </location>
</feature>
<feature type="transmembrane region" description="Helical" evidence="7">
    <location>
        <begin position="248"/>
        <end position="270"/>
    </location>
</feature>